<keyword evidence="3" id="KW-1185">Reference proteome</keyword>
<dbReference type="PANTHER" id="PTHR43083:SF6">
    <property type="entry name" value="MANNAN POLYMERASE COMPLEXES SUBUNIT MNN9"/>
    <property type="match status" value="1"/>
</dbReference>
<dbReference type="AlphaFoldDB" id="A0AAN8KC67"/>
<dbReference type="GO" id="GO:0000009">
    <property type="term" value="F:alpha-1,6-mannosyltransferase activity"/>
    <property type="evidence" value="ECO:0007669"/>
    <property type="project" value="TreeGrafter"/>
</dbReference>
<dbReference type="GO" id="GO:0000136">
    <property type="term" value="C:mannan polymerase complex"/>
    <property type="evidence" value="ECO:0007669"/>
    <property type="project" value="TreeGrafter"/>
</dbReference>
<sequence>MKASKIIPFENYMPVQVNKHGNKYGLPVQKLKEADMPYLSGIPPVPDYSSSDIISPVEEKIVKHFLQYKPMKYQEKVLILTPIHNVANLLIRFGNLLKSLTYPHNLISIAFGEDCSVDSTLSVAKSIALDLEKSFRSVKVFHFNLTGQIKGEWNNIHNQFLQLPRRKHLAESRNLLLKSGLRDEDWVLWIDSDISFLPPDIIQHLLSSDKDIVVPSCVYQDNNNKRVYDKNTWRETELSMKKQKELEENELMLEGYDRTKRLYLPDLRAEGRVVPIDGVGGCTLLINADLHRKGLNFPETVVDHHIETEGLAKMAKRMGFGVYGMPFVEVFH</sequence>
<dbReference type="PANTHER" id="PTHR43083">
    <property type="entry name" value="MANNAN POLYMERASE II"/>
    <property type="match status" value="1"/>
</dbReference>
<dbReference type="InterPro" id="IPR029044">
    <property type="entry name" value="Nucleotide-diphossugar_trans"/>
</dbReference>
<dbReference type="EMBL" id="JAZGQO010000002">
    <property type="protein sequence ID" value="KAK6190604.1"/>
    <property type="molecule type" value="Genomic_DNA"/>
</dbReference>
<name>A0AAN8KC67_PATCE</name>
<evidence type="ECO:0000313" key="2">
    <source>
        <dbReference type="EMBL" id="KAK6190604.1"/>
    </source>
</evidence>
<accession>A0AAN8KC67</accession>
<dbReference type="InterPro" id="IPR052086">
    <property type="entry name" value="Mannan_Polymerase_Subunit"/>
</dbReference>
<protein>
    <submittedName>
        <fullName evidence="2">Uncharacterized protein</fullName>
    </submittedName>
</protein>
<reference evidence="2 3" key="1">
    <citation type="submission" date="2024-01" db="EMBL/GenBank/DDBJ databases">
        <title>The genome of the rayed Mediterranean limpet Patella caerulea (Linnaeus, 1758).</title>
        <authorList>
            <person name="Anh-Thu Weber A."/>
            <person name="Halstead-Nussloch G."/>
        </authorList>
    </citation>
    <scope>NUCLEOTIDE SEQUENCE [LARGE SCALE GENOMIC DNA]</scope>
    <source>
        <strain evidence="2">AATW-2023a</strain>
        <tissue evidence="2">Whole specimen</tissue>
    </source>
</reference>
<dbReference type="Gene3D" id="3.90.550.10">
    <property type="entry name" value="Spore Coat Polysaccharide Biosynthesis Protein SpsA, Chain A"/>
    <property type="match status" value="1"/>
</dbReference>
<comment type="caution">
    <text evidence="2">The sequence shown here is derived from an EMBL/GenBank/DDBJ whole genome shotgun (WGS) entry which is preliminary data.</text>
</comment>
<dbReference type="Proteomes" id="UP001347796">
    <property type="component" value="Unassembled WGS sequence"/>
</dbReference>
<dbReference type="GO" id="GO:0000032">
    <property type="term" value="P:cell wall mannoprotein biosynthetic process"/>
    <property type="evidence" value="ECO:0007669"/>
    <property type="project" value="TreeGrafter"/>
</dbReference>
<dbReference type="GO" id="GO:0006487">
    <property type="term" value="P:protein N-linked glycosylation"/>
    <property type="evidence" value="ECO:0007669"/>
    <property type="project" value="TreeGrafter"/>
</dbReference>
<organism evidence="2 3">
    <name type="scientific">Patella caerulea</name>
    <name type="common">Rayed Mediterranean limpet</name>
    <dbReference type="NCBI Taxonomy" id="87958"/>
    <lineage>
        <taxon>Eukaryota</taxon>
        <taxon>Metazoa</taxon>
        <taxon>Spiralia</taxon>
        <taxon>Lophotrochozoa</taxon>
        <taxon>Mollusca</taxon>
        <taxon>Gastropoda</taxon>
        <taxon>Patellogastropoda</taxon>
        <taxon>Patelloidea</taxon>
        <taxon>Patellidae</taxon>
        <taxon>Patella</taxon>
    </lineage>
</organism>
<dbReference type="Pfam" id="PF03452">
    <property type="entry name" value="Anp1"/>
    <property type="match status" value="1"/>
</dbReference>
<dbReference type="SUPFAM" id="SSF53448">
    <property type="entry name" value="Nucleotide-diphospho-sugar transferases"/>
    <property type="match status" value="1"/>
</dbReference>
<evidence type="ECO:0000256" key="1">
    <source>
        <dbReference type="ARBA" id="ARBA00037964"/>
    </source>
</evidence>
<evidence type="ECO:0000313" key="3">
    <source>
        <dbReference type="Proteomes" id="UP001347796"/>
    </source>
</evidence>
<comment type="similarity">
    <text evidence="1">Belongs to the ANP1/MMN9/VAN1 family.</text>
</comment>
<dbReference type="CDD" id="cd00761">
    <property type="entry name" value="Glyco_tranf_GTA_type"/>
    <property type="match status" value="1"/>
</dbReference>
<proteinExistence type="inferred from homology"/>
<gene>
    <name evidence="2" type="ORF">SNE40_002434</name>
</gene>